<dbReference type="EMBL" id="FNDK01000031">
    <property type="protein sequence ID" value="SDI28308.1"/>
    <property type="molecule type" value="Genomic_DNA"/>
</dbReference>
<organism evidence="2 3">
    <name type="scientific">Alteribacillus persepolensis</name>
    <dbReference type="NCBI Taxonomy" id="568899"/>
    <lineage>
        <taxon>Bacteria</taxon>
        <taxon>Bacillati</taxon>
        <taxon>Bacillota</taxon>
        <taxon>Bacilli</taxon>
        <taxon>Bacillales</taxon>
        <taxon>Bacillaceae</taxon>
        <taxon>Alteribacillus</taxon>
    </lineage>
</organism>
<dbReference type="SUPFAM" id="SSF109854">
    <property type="entry name" value="DinB/YfiT-like putative metalloenzymes"/>
    <property type="match status" value="1"/>
</dbReference>
<dbReference type="AlphaFoldDB" id="A0A1G8JAK9"/>
<gene>
    <name evidence="2" type="ORF">SAMN05192534_1317</name>
</gene>
<dbReference type="InterPro" id="IPR024775">
    <property type="entry name" value="DinB-like"/>
</dbReference>
<feature type="domain" description="DinB-like" evidence="1">
    <location>
        <begin position="12"/>
        <end position="133"/>
    </location>
</feature>
<dbReference type="RefSeq" id="WP_175487570.1">
    <property type="nucleotide sequence ID" value="NZ_FNDK01000031.1"/>
</dbReference>
<dbReference type="STRING" id="568899.SAMN05192534_1317"/>
<protein>
    <submittedName>
        <fullName evidence="2">Uncharacterized damage-inducible protein DinB (Forms a four-helix bundle)</fullName>
    </submittedName>
</protein>
<dbReference type="Gene3D" id="1.20.120.450">
    <property type="entry name" value="dinb family like domain"/>
    <property type="match status" value="1"/>
</dbReference>
<dbReference type="Pfam" id="PF12867">
    <property type="entry name" value="DinB_2"/>
    <property type="match status" value="1"/>
</dbReference>
<dbReference type="Proteomes" id="UP000199163">
    <property type="component" value="Unassembled WGS sequence"/>
</dbReference>
<dbReference type="InterPro" id="IPR034660">
    <property type="entry name" value="DinB/YfiT-like"/>
</dbReference>
<reference evidence="2 3" key="1">
    <citation type="submission" date="2016-10" db="EMBL/GenBank/DDBJ databases">
        <authorList>
            <person name="de Groot N.N."/>
        </authorList>
    </citation>
    <scope>NUCLEOTIDE SEQUENCE [LARGE SCALE GENOMIC DNA]</scope>
    <source>
        <strain evidence="2 3">DSM 21632</strain>
    </source>
</reference>
<proteinExistence type="predicted"/>
<evidence type="ECO:0000313" key="3">
    <source>
        <dbReference type="Proteomes" id="UP000199163"/>
    </source>
</evidence>
<evidence type="ECO:0000313" key="2">
    <source>
        <dbReference type="EMBL" id="SDI28308.1"/>
    </source>
</evidence>
<name>A0A1G8JAK9_9BACI</name>
<evidence type="ECO:0000259" key="1">
    <source>
        <dbReference type="Pfam" id="PF12867"/>
    </source>
</evidence>
<accession>A0A1G8JAK9</accession>
<keyword evidence="3" id="KW-1185">Reference proteome</keyword>
<sequence length="149" mass="17904">MKDKWIGYYCKQWERTRKRTIQLIEQSSDEVFGHSPKKQYSFIKQVLHIMEWEIEMFQRAGFNIEHQLNEAEVKSKRQLLDYTLNVTKTTKGYIDDLGDDILNIMIPINTIETPFYEVLLDLIDHEAHHRGQIVSYYRNFDMSPPNYEI</sequence>